<dbReference type="Proteomes" id="UP000257706">
    <property type="component" value="Unassembled WGS sequence"/>
</dbReference>
<sequence length="70" mass="7562">MIVLVLLTAYIVDMRIAVSESGEDVMQPDLISFLLVVSGAPVIFRMAEQTRRSLAAKGGEDGVINALSWP</sequence>
<dbReference type="EMBL" id="DMAI01000210">
    <property type="protein sequence ID" value="HAE48380.1"/>
    <property type="molecule type" value="Genomic_DNA"/>
</dbReference>
<dbReference type="AlphaFoldDB" id="A0A3B9IKU1"/>
<name>A0A3B9IKU1_9PROT</name>
<proteinExistence type="predicted"/>
<protein>
    <submittedName>
        <fullName evidence="1">Uncharacterized protein</fullName>
    </submittedName>
</protein>
<evidence type="ECO:0000313" key="1">
    <source>
        <dbReference type="EMBL" id="HAE48380.1"/>
    </source>
</evidence>
<organism evidence="1 2">
    <name type="scientific">Tistrella mobilis</name>
    <dbReference type="NCBI Taxonomy" id="171437"/>
    <lineage>
        <taxon>Bacteria</taxon>
        <taxon>Pseudomonadati</taxon>
        <taxon>Pseudomonadota</taxon>
        <taxon>Alphaproteobacteria</taxon>
        <taxon>Geminicoccales</taxon>
        <taxon>Geminicoccaceae</taxon>
        <taxon>Tistrella</taxon>
    </lineage>
</organism>
<comment type="caution">
    <text evidence="1">The sequence shown here is derived from an EMBL/GenBank/DDBJ whole genome shotgun (WGS) entry which is preliminary data.</text>
</comment>
<evidence type="ECO:0000313" key="2">
    <source>
        <dbReference type="Proteomes" id="UP000257706"/>
    </source>
</evidence>
<feature type="non-terminal residue" evidence="1">
    <location>
        <position position="70"/>
    </location>
</feature>
<gene>
    <name evidence="1" type="ORF">DCK97_13255</name>
</gene>
<reference evidence="1 2" key="1">
    <citation type="journal article" date="2018" name="Nat. Biotechnol.">
        <title>A standardized bacterial taxonomy based on genome phylogeny substantially revises the tree of life.</title>
        <authorList>
            <person name="Parks D.H."/>
            <person name="Chuvochina M."/>
            <person name="Waite D.W."/>
            <person name="Rinke C."/>
            <person name="Skarshewski A."/>
            <person name="Chaumeil P.A."/>
            <person name="Hugenholtz P."/>
        </authorList>
    </citation>
    <scope>NUCLEOTIDE SEQUENCE [LARGE SCALE GENOMIC DNA]</scope>
    <source>
        <strain evidence="1">UBA8739</strain>
    </source>
</reference>
<accession>A0A3B9IKU1</accession>